<evidence type="ECO:0000259" key="2">
    <source>
        <dbReference type="SMART" id="SM00343"/>
    </source>
</evidence>
<dbReference type="InterPro" id="IPR013103">
    <property type="entry name" value="RVT_2"/>
</dbReference>
<dbReference type="InterPro" id="IPR001878">
    <property type="entry name" value="Znf_CCHC"/>
</dbReference>
<feature type="domain" description="CCHC-type" evidence="2">
    <location>
        <begin position="638"/>
        <end position="654"/>
    </location>
</feature>
<dbReference type="InterPro" id="IPR036875">
    <property type="entry name" value="Znf_CCHC_sf"/>
</dbReference>
<evidence type="ECO:0000313" key="3">
    <source>
        <dbReference type="EMBL" id="GEU44841.1"/>
    </source>
</evidence>
<dbReference type="GO" id="GO:0003676">
    <property type="term" value="F:nucleic acid binding"/>
    <property type="evidence" value="ECO:0007669"/>
    <property type="project" value="InterPro"/>
</dbReference>
<evidence type="ECO:0000256" key="1">
    <source>
        <dbReference type="SAM" id="MobiDB-lite"/>
    </source>
</evidence>
<feature type="region of interest" description="Disordered" evidence="1">
    <location>
        <begin position="190"/>
        <end position="235"/>
    </location>
</feature>
<dbReference type="Pfam" id="PF07727">
    <property type="entry name" value="RVT_2"/>
    <property type="match status" value="1"/>
</dbReference>
<gene>
    <name evidence="3" type="ORF">Tci_016819</name>
</gene>
<dbReference type="Gene3D" id="4.10.60.10">
    <property type="entry name" value="Zinc finger, CCHC-type"/>
    <property type="match status" value="1"/>
</dbReference>
<dbReference type="AlphaFoldDB" id="A0A6L2K621"/>
<reference evidence="3" key="1">
    <citation type="journal article" date="2019" name="Sci. Rep.">
        <title>Draft genome of Tanacetum cinerariifolium, the natural source of mosquito coil.</title>
        <authorList>
            <person name="Yamashiro T."/>
            <person name="Shiraishi A."/>
            <person name="Satake H."/>
            <person name="Nakayama K."/>
        </authorList>
    </citation>
    <scope>NUCLEOTIDE SEQUENCE</scope>
</reference>
<organism evidence="3">
    <name type="scientific">Tanacetum cinerariifolium</name>
    <name type="common">Dalmatian daisy</name>
    <name type="synonym">Chrysanthemum cinerariifolium</name>
    <dbReference type="NCBI Taxonomy" id="118510"/>
    <lineage>
        <taxon>Eukaryota</taxon>
        <taxon>Viridiplantae</taxon>
        <taxon>Streptophyta</taxon>
        <taxon>Embryophyta</taxon>
        <taxon>Tracheophyta</taxon>
        <taxon>Spermatophyta</taxon>
        <taxon>Magnoliopsida</taxon>
        <taxon>eudicotyledons</taxon>
        <taxon>Gunneridae</taxon>
        <taxon>Pentapetalae</taxon>
        <taxon>asterids</taxon>
        <taxon>campanulids</taxon>
        <taxon>Asterales</taxon>
        <taxon>Asteraceae</taxon>
        <taxon>Asteroideae</taxon>
        <taxon>Anthemideae</taxon>
        <taxon>Anthemidinae</taxon>
        <taxon>Tanacetum</taxon>
    </lineage>
</organism>
<dbReference type="GO" id="GO:0008270">
    <property type="term" value="F:zinc ion binding"/>
    <property type="evidence" value="ECO:0007669"/>
    <property type="project" value="InterPro"/>
</dbReference>
<protein>
    <submittedName>
        <fullName evidence="3">Copia protein</fullName>
    </submittedName>
</protein>
<dbReference type="SUPFAM" id="SSF57756">
    <property type="entry name" value="Retrovirus zinc finger-like domains"/>
    <property type="match status" value="1"/>
</dbReference>
<sequence>MQEELNQFAANDVWELVPQPNNMTIIGTKWVFRNKLDENGIVSRNKARLVAQGYNQQEGIDYDETYAPVARLESIRILLAYACALDFKLFQMDVKSTFLNGFINEEWSLDDLLFSVPTGGPYQTNPPSPDDIKLLVQIERQGVVTRIHHEQEIVVEDNQILTHPELSSHLSVLYDRVMYPLAAQQEQNTRKDYGIRIGRSSTSSSSSFGQPSSSHPHDDDNDGNDEGTSRASTLSPTRFIDSLTNEVPESLKTHQILTQTLNLFILVKPKYSTVNLKALDEGYYSKNYVRKFLRALHPKRRAKVTTIEESKDLTSLSLDELIGNLKVHEMIIKKDSKIVKAKGERKYLALKAKKESNDGECSNSRSEKEEYAMATFQRSRNDKNIKSDRKCFRCGDPNHLVGEYPKPPKDKNQRAFVGGSWSDSGEEDDEKAKDKTCLVAHTSNVKIMDQDSAHMVVASKVPMLKPGEFEIWRIRIEQYIQMIDYALWEVIENCATCQKHKLWKKSKGFQAQVQAYRTWLLCLHQIIAALIEQLILLKQLILLMEFLTASTQVNAAFFSNIDNLSDVVICAFLASQPNSPQLVHKDLEQIHPDDMEKIDLRWQLAMLTIRAKRFLKKTGKKLTINGNKTISFDKSNVKRYNCHKRGHFARKCRAPRNQDYKHKEISRRSVVVETTASTALVSCDGLGGYDWSDQENEGPNYSLMAYSSTNYDKKIVDNCKKRLGYENYNAVPPPYTRNFMPPKPDLSFTRLDEFINKPVVENYEAKSSEKEPKVVRKNDDALIIEEWVLDDEEENVTQPKIKKTIKPSIVKKEFIKSNNMKIKLLEKLINKLSIIVKTLIDIEAIKETETM</sequence>
<name>A0A6L2K621_TANCI</name>
<accession>A0A6L2K621</accession>
<feature type="domain" description="CCHC-type" evidence="2">
    <location>
        <begin position="390"/>
        <end position="406"/>
    </location>
</feature>
<proteinExistence type="predicted"/>
<feature type="region of interest" description="Disordered" evidence="1">
    <location>
        <begin position="402"/>
        <end position="429"/>
    </location>
</feature>
<comment type="caution">
    <text evidence="3">The sequence shown here is derived from an EMBL/GenBank/DDBJ whole genome shotgun (WGS) entry which is preliminary data.</text>
</comment>
<dbReference type="SMART" id="SM00343">
    <property type="entry name" value="ZnF_C2HC"/>
    <property type="match status" value="2"/>
</dbReference>
<feature type="compositionally biased region" description="Low complexity" evidence="1">
    <location>
        <begin position="200"/>
        <end position="214"/>
    </location>
</feature>
<dbReference type="EMBL" id="BKCJ010001900">
    <property type="protein sequence ID" value="GEU44841.1"/>
    <property type="molecule type" value="Genomic_DNA"/>
</dbReference>